<comment type="caution">
    <text evidence="7">The sequence shown here is derived from an EMBL/GenBank/DDBJ whole genome shotgun (WGS) entry which is preliminary data.</text>
</comment>
<accession>K6VWG2</accession>
<dbReference type="InterPro" id="IPR013149">
    <property type="entry name" value="ADH-like_C"/>
</dbReference>
<keyword evidence="4" id="KW-0560">Oxidoreductase</keyword>
<evidence type="ECO:0000256" key="2">
    <source>
        <dbReference type="ARBA" id="ARBA00022723"/>
    </source>
</evidence>
<dbReference type="AlphaFoldDB" id="K6VWG2"/>
<dbReference type="GO" id="GO:0016491">
    <property type="term" value="F:oxidoreductase activity"/>
    <property type="evidence" value="ECO:0007669"/>
    <property type="project" value="UniProtKB-KW"/>
</dbReference>
<evidence type="ECO:0000313" key="7">
    <source>
        <dbReference type="EMBL" id="GAB91245.1"/>
    </source>
</evidence>
<dbReference type="OrthoDB" id="241504at2"/>
<comment type="cofactor">
    <cofactor evidence="1 5">
        <name>Zn(2+)</name>
        <dbReference type="ChEBI" id="CHEBI:29105"/>
    </cofactor>
</comment>
<evidence type="ECO:0000256" key="1">
    <source>
        <dbReference type="ARBA" id="ARBA00001947"/>
    </source>
</evidence>
<dbReference type="PANTHER" id="PTHR43401:SF2">
    <property type="entry name" value="L-THREONINE 3-DEHYDROGENASE"/>
    <property type="match status" value="1"/>
</dbReference>
<proteinExistence type="inferred from homology"/>
<dbReference type="Pfam" id="PF08240">
    <property type="entry name" value="ADH_N"/>
    <property type="match status" value="1"/>
</dbReference>
<keyword evidence="2 5" id="KW-0479">Metal-binding</keyword>
<dbReference type="SUPFAM" id="SSF50129">
    <property type="entry name" value="GroES-like"/>
    <property type="match status" value="1"/>
</dbReference>
<name>K6VWG2_9ACTN</name>
<dbReference type="EMBL" id="BAHC01000125">
    <property type="protein sequence ID" value="GAB91245.1"/>
    <property type="molecule type" value="Genomic_DNA"/>
</dbReference>
<protein>
    <submittedName>
        <fullName evidence="7">Putative zinc-containing alcohol dehydrogenase</fullName>
    </submittedName>
</protein>
<dbReference type="Proteomes" id="UP000008363">
    <property type="component" value="Unassembled WGS sequence"/>
</dbReference>
<dbReference type="InterPro" id="IPR013154">
    <property type="entry name" value="ADH-like_N"/>
</dbReference>
<gene>
    <name evidence="7" type="ORF">GORHZ_125_01290</name>
</gene>
<evidence type="ECO:0000313" key="8">
    <source>
        <dbReference type="Proteomes" id="UP000008363"/>
    </source>
</evidence>
<dbReference type="Gene3D" id="3.90.180.10">
    <property type="entry name" value="Medium-chain alcohol dehydrogenases, catalytic domain"/>
    <property type="match status" value="1"/>
</dbReference>
<dbReference type="PANTHER" id="PTHR43401">
    <property type="entry name" value="L-THREONINE 3-DEHYDROGENASE"/>
    <property type="match status" value="1"/>
</dbReference>
<evidence type="ECO:0000256" key="4">
    <source>
        <dbReference type="ARBA" id="ARBA00023002"/>
    </source>
</evidence>
<dbReference type="PROSITE" id="PS00059">
    <property type="entry name" value="ADH_ZINC"/>
    <property type="match status" value="1"/>
</dbReference>
<dbReference type="SUPFAM" id="SSF51735">
    <property type="entry name" value="NAD(P)-binding Rossmann-fold domains"/>
    <property type="match status" value="1"/>
</dbReference>
<dbReference type="eggNOG" id="COG1063">
    <property type="taxonomic scope" value="Bacteria"/>
</dbReference>
<dbReference type="InterPro" id="IPR002328">
    <property type="entry name" value="ADH_Zn_CS"/>
</dbReference>
<evidence type="ECO:0000256" key="5">
    <source>
        <dbReference type="RuleBase" id="RU361277"/>
    </source>
</evidence>
<keyword evidence="3 5" id="KW-0862">Zinc</keyword>
<reference evidence="7 8" key="1">
    <citation type="submission" date="2012-08" db="EMBL/GenBank/DDBJ databases">
        <title>Whole genome shotgun sequence of Gordonia rhizosphera NBRC 16068.</title>
        <authorList>
            <person name="Takarada H."/>
            <person name="Isaki S."/>
            <person name="Hosoyama A."/>
            <person name="Tsuchikane K."/>
            <person name="Katsumata H."/>
            <person name="Baba S."/>
            <person name="Ohji S."/>
            <person name="Yamazaki S."/>
            <person name="Fujita N."/>
        </authorList>
    </citation>
    <scope>NUCLEOTIDE SEQUENCE [LARGE SCALE GENOMIC DNA]</scope>
    <source>
        <strain evidence="7 8">NBRC 16068</strain>
    </source>
</reference>
<dbReference type="InterPro" id="IPR036291">
    <property type="entry name" value="NAD(P)-bd_dom_sf"/>
</dbReference>
<dbReference type="GO" id="GO:0008270">
    <property type="term" value="F:zinc ion binding"/>
    <property type="evidence" value="ECO:0007669"/>
    <property type="project" value="InterPro"/>
</dbReference>
<dbReference type="RefSeq" id="WP_006334562.1">
    <property type="nucleotide sequence ID" value="NZ_BAHC01000125.1"/>
</dbReference>
<keyword evidence="8" id="KW-1185">Reference proteome</keyword>
<dbReference type="InterPro" id="IPR011032">
    <property type="entry name" value="GroES-like_sf"/>
</dbReference>
<evidence type="ECO:0000256" key="3">
    <source>
        <dbReference type="ARBA" id="ARBA00022833"/>
    </source>
</evidence>
<dbReference type="SMART" id="SM00829">
    <property type="entry name" value="PKS_ER"/>
    <property type="match status" value="1"/>
</dbReference>
<evidence type="ECO:0000259" key="6">
    <source>
        <dbReference type="SMART" id="SM00829"/>
    </source>
</evidence>
<sequence>MKGIVFAGDATAALHEFPEPEPGPGEVVVAIRASGMCGSDLHFYHGNFEFDHSVIQGHEPCGVVHALGPGVSDALVGVGDRVMIHHYWGCGMCRRCRAGWPQMCETAPGTTMAIHANGGHAPYAVVPATTLLPMPAGLSFRAGAAVGCGTGTAWGAIKRLGGVEDSTTVVIGQGPVGLSATMFAASMGATVLAVDIDAARLAQAKRFGAELVVNSREVDLAEIVADHTGGRMADVVMETSGRASEDALSVLGTFGRASFTGLPGHVEFTTQQIYKKQWTLMTSWTMSSIEQARAADYVVAHDLPVDDLYSHTWTIEQASEAYAWFDKQDAGKGVFEFAE</sequence>
<organism evidence="7 8">
    <name type="scientific">Gordonia rhizosphera NBRC 16068</name>
    <dbReference type="NCBI Taxonomy" id="1108045"/>
    <lineage>
        <taxon>Bacteria</taxon>
        <taxon>Bacillati</taxon>
        <taxon>Actinomycetota</taxon>
        <taxon>Actinomycetes</taxon>
        <taxon>Mycobacteriales</taxon>
        <taxon>Gordoniaceae</taxon>
        <taxon>Gordonia</taxon>
    </lineage>
</organism>
<dbReference type="InterPro" id="IPR020843">
    <property type="entry name" value="ER"/>
</dbReference>
<dbReference type="Pfam" id="PF00107">
    <property type="entry name" value="ADH_zinc_N"/>
    <property type="match status" value="1"/>
</dbReference>
<dbReference type="STRING" id="1108045.GORHZ_125_01290"/>
<feature type="domain" description="Enoyl reductase (ER)" evidence="6">
    <location>
        <begin position="8"/>
        <end position="335"/>
    </location>
</feature>
<comment type="similarity">
    <text evidence="5">Belongs to the zinc-containing alcohol dehydrogenase family.</text>
</comment>
<dbReference type="InterPro" id="IPR050129">
    <property type="entry name" value="Zn_alcohol_dh"/>
</dbReference>